<gene>
    <name evidence="1" type="ORF">LEP1GSC103_3275</name>
</gene>
<sequence length="40" mass="4517">MTYFKMNLISIDLRKESKTGSLLELSGSLSNITLPTNTWI</sequence>
<protein>
    <submittedName>
        <fullName evidence="1">Uncharacterized protein</fullName>
    </submittedName>
</protein>
<dbReference type="EMBL" id="AHNP02000007">
    <property type="protein sequence ID" value="EPG57758.1"/>
    <property type="molecule type" value="Genomic_DNA"/>
</dbReference>
<name>A0AAV3JAW5_LEPBO</name>
<dbReference type="AlphaFoldDB" id="A0AAV3JAW5"/>
<accession>A0AAV3JAW5</accession>
<reference evidence="1 2" key="1">
    <citation type="submission" date="2013-04" db="EMBL/GenBank/DDBJ databases">
        <authorList>
            <person name="Harkins D.M."/>
            <person name="Durkin A.S."/>
            <person name="Brinkac L.M."/>
            <person name="Haft D.H."/>
            <person name="Selengut J.D."/>
            <person name="Sanka R."/>
            <person name="DePew J."/>
            <person name="Purushe J."/>
            <person name="Chanthongthip A."/>
            <person name="Lattana O."/>
            <person name="Phetsouvanh R."/>
            <person name="Newton P.N."/>
            <person name="Vinetz J.M."/>
            <person name="Sutton G.G."/>
            <person name="Nierman W.C."/>
            <person name="Fouts D.E."/>
        </authorList>
    </citation>
    <scope>NUCLEOTIDE SEQUENCE [LARGE SCALE GENOMIC DNA]</scope>
    <source>
        <strain evidence="1 2">UI 09931</strain>
    </source>
</reference>
<evidence type="ECO:0000313" key="2">
    <source>
        <dbReference type="Proteomes" id="UP000014570"/>
    </source>
</evidence>
<dbReference type="Proteomes" id="UP000014570">
    <property type="component" value="Unassembled WGS sequence"/>
</dbReference>
<evidence type="ECO:0000313" key="1">
    <source>
        <dbReference type="EMBL" id="EPG57758.1"/>
    </source>
</evidence>
<comment type="caution">
    <text evidence="1">The sequence shown here is derived from an EMBL/GenBank/DDBJ whole genome shotgun (WGS) entry which is preliminary data.</text>
</comment>
<proteinExistence type="predicted"/>
<organism evidence="1 2">
    <name type="scientific">Leptospira borgpetersenii serovar Javanica str. UI 09931</name>
    <dbReference type="NCBI Taxonomy" id="1049767"/>
    <lineage>
        <taxon>Bacteria</taxon>
        <taxon>Pseudomonadati</taxon>
        <taxon>Spirochaetota</taxon>
        <taxon>Spirochaetia</taxon>
        <taxon>Leptospirales</taxon>
        <taxon>Leptospiraceae</taxon>
        <taxon>Leptospira</taxon>
    </lineage>
</organism>